<keyword evidence="3" id="KW-1185">Reference proteome</keyword>
<dbReference type="Proteomes" id="UP000663193">
    <property type="component" value="Chromosome 2"/>
</dbReference>
<gene>
    <name evidence="2" type="ORF">JI435_079060</name>
</gene>
<name>A0A7U2HV59_PHANO</name>
<dbReference type="VEuPathDB" id="FungiDB:JI435_079060"/>
<evidence type="ECO:0000313" key="2">
    <source>
        <dbReference type="EMBL" id="QRC93045.1"/>
    </source>
</evidence>
<dbReference type="KEGG" id="pno:SNOG_07906"/>
<evidence type="ECO:0000256" key="1">
    <source>
        <dbReference type="SAM" id="MobiDB-lite"/>
    </source>
</evidence>
<dbReference type="OrthoDB" id="3784217at2759"/>
<sequence length="226" mass="25377">MPGPKKPQPPPSQPLARLFHLLSSFQTTDEIRTYLIADMRSGHNFCLSCSPAGLPPGTCNRTCVLLSPHKYAPIKLDPTWLSRAMRDQTMYRDVLTEIKACGGNASEQKIAEWEGKIGRLMRWAMNETERREAMGWKEGKGWTAVTGMDAEWVFEAAWRIRAVDEVEAALEGMMSPGHGKSGQGKKRKVLDDGEVLEIDEGRFTRSKKKRQKIAHAVKGIERGRRG</sequence>
<protein>
    <submittedName>
        <fullName evidence="2">Uncharacterized protein</fullName>
    </submittedName>
</protein>
<dbReference type="EMBL" id="CP069024">
    <property type="protein sequence ID" value="QRC93045.1"/>
    <property type="molecule type" value="Genomic_DNA"/>
</dbReference>
<feature type="compositionally biased region" description="Basic residues" evidence="1">
    <location>
        <begin position="204"/>
        <end position="215"/>
    </location>
</feature>
<dbReference type="OMA" id="LENHAAW"/>
<reference evidence="3" key="1">
    <citation type="journal article" date="2021" name="BMC Genomics">
        <title>Chromosome-level genome assembly and manually-curated proteome of model necrotroph Parastagonospora nodorum Sn15 reveals a genome-wide trove of candidate effector homologs, and redundancy of virulence-related functions within an accessory chromosome.</title>
        <authorList>
            <person name="Bertazzoni S."/>
            <person name="Jones D.A.B."/>
            <person name="Phan H.T."/>
            <person name="Tan K.-C."/>
            <person name="Hane J.K."/>
        </authorList>
    </citation>
    <scope>NUCLEOTIDE SEQUENCE [LARGE SCALE GENOMIC DNA]</scope>
    <source>
        <strain evidence="3">SN15 / ATCC MYA-4574 / FGSC 10173)</strain>
    </source>
</reference>
<evidence type="ECO:0000313" key="3">
    <source>
        <dbReference type="Proteomes" id="UP000663193"/>
    </source>
</evidence>
<organism evidence="2 3">
    <name type="scientific">Phaeosphaeria nodorum (strain SN15 / ATCC MYA-4574 / FGSC 10173)</name>
    <name type="common">Glume blotch fungus</name>
    <name type="synonym">Parastagonospora nodorum</name>
    <dbReference type="NCBI Taxonomy" id="321614"/>
    <lineage>
        <taxon>Eukaryota</taxon>
        <taxon>Fungi</taxon>
        <taxon>Dikarya</taxon>
        <taxon>Ascomycota</taxon>
        <taxon>Pezizomycotina</taxon>
        <taxon>Dothideomycetes</taxon>
        <taxon>Pleosporomycetidae</taxon>
        <taxon>Pleosporales</taxon>
        <taxon>Pleosporineae</taxon>
        <taxon>Phaeosphaeriaceae</taxon>
        <taxon>Parastagonospora</taxon>
    </lineage>
</organism>
<accession>A0A7U2HV59</accession>
<dbReference type="AlphaFoldDB" id="A0A7U2HV59"/>
<proteinExistence type="predicted"/>
<feature type="region of interest" description="Disordered" evidence="1">
    <location>
        <begin position="201"/>
        <end position="226"/>
    </location>
</feature>
<dbReference type="RefSeq" id="XP_001798232.1">
    <property type="nucleotide sequence ID" value="XM_001798180.1"/>
</dbReference>